<comment type="caution">
    <text evidence="1">The sequence shown here is derived from an EMBL/GenBank/DDBJ whole genome shotgun (WGS) entry which is preliminary data.</text>
</comment>
<keyword evidence="2" id="KW-1185">Reference proteome</keyword>
<sequence>MNLKKDKGAEDHMRGTFNVEGKLRECTQRANRNNHGFEGALLACKHDGVGPLNLTILAVYMLRPGRRDGVPGMGALRIVLRR</sequence>
<dbReference type="AlphaFoldDB" id="A0A4C1Y239"/>
<organism evidence="1 2">
    <name type="scientific">Eumeta variegata</name>
    <name type="common">Bagworm moth</name>
    <name type="synonym">Eumeta japonica</name>
    <dbReference type="NCBI Taxonomy" id="151549"/>
    <lineage>
        <taxon>Eukaryota</taxon>
        <taxon>Metazoa</taxon>
        <taxon>Ecdysozoa</taxon>
        <taxon>Arthropoda</taxon>
        <taxon>Hexapoda</taxon>
        <taxon>Insecta</taxon>
        <taxon>Pterygota</taxon>
        <taxon>Neoptera</taxon>
        <taxon>Endopterygota</taxon>
        <taxon>Lepidoptera</taxon>
        <taxon>Glossata</taxon>
        <taxon>Ditrysia</taxon>
        <taxon>Tineoidea</taxon>
        <taxon>Psychidae</taxon>
        <taxon>Oiketicinae</taxon>
        <taxon>Eumeta</taxon>
    </lineage>
</organism>
<dbReference type="Proteomes" id="UP000299102">
    <property type="component" value="Unassembled WGS sequence"/>
</dbReference>
<reference evidence="1 2" key="1">
    <citation type="journal article" date="2019" name="Commun. Biol.">
        <title>The bagworm genome reveals a unique fibroin gene that provides high tensile strength.</title>
        <authorList>
            <person name="Kono N."/>
            <person name="Nakamura H."/>
            <person name="Ohtoshi R."/>
            <person name="Tomita M."/>
            <person name="Numata K."/>
            <person name="Arakawa K."/>
        </authorList>
    </citation>
    <scope>NUCLEOTIDE SEQUENCE [LARGE SCALE GENOMIC DNA]</scope>
</reference>
<evidence type="ECO:0000313" key="2">
    <source>
        <dbReference type="Proteomes" id="UP000299102"/>
    </source>
</evidence>
<accession>A0A4C1Y239</accession>
<evidence type="ECO:0000313" key="1">
    <source>
        <dbReference type="EMBL" id="GBP69044.1"/>
    </source>
</evidence>
<proteinExistence type="predicted"/>
<protein>
    <submittedName>
        <fullName evidence="1">Uncharacterized protein</fullName>
    </submittedName>
</protein>
<gene>
    <name evidence="1" type="ORF">EVAR_39245_1</name>
</gene>
<name>A0A4C1Y239_EUMVA</name>
<dbReference type="EMBL" id="BGZK01001028">
    <property type="protein sequence ID" value="GBP69044.1"/>
    <property type="molecule type" value="Genomic_DNA"/>
</dbReference>